<protein>
    <submittedName>
        <fullName evidence="2">Transglutaminase-like cysteine peptidase</fullName>
    </submittedName>
</protein>
<evidence type="ECO:0000256" key="1">
    <source>
        <dbReference type="SAM" id="SignalP"/>
    </source>
</evidence>
<organism evidence="2 3">
    <name type="scientific">Chenggangzhangella methanolivorans</name>
    <dbReference type="NCBI Taxonomy" id="1437009"/>
    <lineage>
        <taxon>Bacteria</taxon>
        <taxon>Pseudomonadati</taxon>
        <taxon>Pseudomonadota</taxon>
        <taxon>Alphaproteobacteria</taxon>
        <taxon>Hyphomicrobiales</taxon>
        <taxon>Methylopilaceae</taxon>
        <taxon>Chenggangzhangella</taxon>
    </lineage>
</organism>
<evidence type="ECO:0000313" key="3">
    <source>
        <dbReference type="Proteomes" id="UP000825701"/>
    </source>
</evidence>
<evidence type="ECO:0000313" key="2">
    <source>
        <dbReference type="EMBL" id="QZO00753.1"/>
    </source>
</evidence>
<dbReference type="Gene3D" id="3.10.620.30">
    <property type="match status" value="1"/>
</dbReference>
<dbReference type="KEGG" id="cmet:K6K41_03455"/>
<dbReference type="PANTHER" id="PTHR39327:SF1">
    <property type="entry name" value="BLR5470 PROTEIN"/>
    <property type="match status" value="1"/>
</dbReference>
<feature type="chain" id="PRO_5038761289" evidence="1">
    <location>
        <begin position="30"/>
        <end position="211"/>
    </location>
</feature>
<dbReference type="Proteomes" id="UP000825701">
    <property type="component" value="Chromosome"/>
</dbReference>
<gene>
    <name evidence="2" type="ORF">K6K41_03455</name>
</gene>
<keyword evidence="3" id="KW-1185">Reference proteome</keyword>
<dbReference type="Pfam" id="PF06035">
    <property type="entry name" value="Peptidase_C93"/>
    <property type="match status" value="1"/>
</dbReference>
<keyword evidence="1" id="KW-0732">Signal</keyword>
<dbReference type="InterPro" id="IPR010319">
    <property type="entry name" value="Transglutaminase-like_Cys_pept"/>
</dbReference>
<dbReference type="EMBL" id="CP081869">
    <property type="protein sequence ID" value="QZO00753.1"/>
    <property type="molecule type" value="Genomic_DNA"/>
</dbReference>
<sequence>MLKNIKNSAIYILFGLVAGGFTTAGTAAAQTVKLAQATPMMVEAAAKAPIGWIQFCRTSEIDCDVAPAKAQWVKLTPTRVAELDRVNRRVNVQIQPMTDQEQFGVEELWTYPTAGYGDCEDYVLEKRRRLIEAGWPRQALLITVVRDLKGDGHAILTVVTDRGDYALDNQADDVKPWFETGYTFIKRQSQTDPNLWVMLGDGIGPAGVATP</sequence>
<dbReference type="RefSeq" id="WP_261403937.1">
    <property type="nucleotide sequence ID" value="NZ_CP081869.1"/>
</dbReference>
<name>A0A9E6UIE0_9HYPH</name>
<reference evidence="2" key="1">
    <citation type="submission" date="2021-08" db="EMBL/GenBank/DDBJ databases">
        <authorList>
            <person name="Zhang H."/>
            <person name="Xu M."/>
            <person name="Yu Z."/>
            <person name="Yang L."/>
            <person name="Cai Y."/>
        </authorList>
    </citation>
    <scope>NUCLEOTIDE SEQUENCE</scope>
    <source>
        <strain evidence="2">CHL1</strain>
    </source>
</reference>
<proteinExistence type="predicted"/>
<dbReference type="PANTHER" id="PTHR39327">
    <property type="match status" value="1"/>
</dbReference>
<accession>A0A9E6UIE0</accession>
<dbReference type="AlphaFoldDB" id="A0A9E6UIE0"/>
<feature type="signal peptide" evidence="1">
    <location>
        <begin position="1"/>
        <end position="29"/>
    </location>
</feature>